<comment type="caution">
    <text evidence="3">The sequence shown here is derived from an EMBL/GenBank/DDBJ whole genome shotgun (WGS) entry which is preliminary data.</text>
</comment>
<dbReference type="eggNOG" id="COG0657">
    <property type="taxonomic scope" value="Bacteria"/>
</dbReference>
<dbReference type="STRING" id="497964.CfE428DRAFT_6437"/>
<evidence type="ECO:0000313" key="3">
    <source>
        <dbReference type="EMBL" id="EDY16043.1"/>
    </source>
</evidence>
<accession>B4DBZ6</accession>
<organism evidence="3 4">
    <name type="scientific">Chthoniobacter flavus Ellin428</name>
    <dbReference type="NCBI Taxonomy" id="497964"/>
    <lineage>
        <taxon>Bacteria</taxon>
        <taxon>Pseudomonadati</taxon>
        <taxon>Verrucomicrobiota</taxon>
        <taxon>Spartobacteria</taxon>
        <taxon>Chthoniobacterales</taxon>
        <taxon>Chthoniobacteraceae</taxon>
        <taxon>Chthoniobacter</taxon>
    </lineage>
</organism>
<keyword evidence="1 3" id="KW-0378">Hydrolase</keyword>
<dbReference type="InterPro" id="IPR050300">
    <property type="entry name" value="GDXG_lipolytic_enzyme"/>
</dbReference>
<dbReference type="SUPFAM" id="SSF53474">
    <property type="entry name" value="alpha/beta-Hydrolases"/>
    <property type="match status" value="1"/>
</dbReference>
<protein>
    <submittedName>
        <fullName evidence="3">Alpha/beta hydrolase fold-3 domain protein</fullName>
    </submittedName>
</protein>
<gene>
    <name evidence="3" type="ORF">CfE428DRAFT_6437</name>
</gene>
<evidence type="ECO:0000256" key="1">
    <source>
        <dbReference type="ARBA" id="ARBA00022801"/>
    </source>
</evidence>
<dbReference type="Pfam" id="PF07859">
    <property type="entry name" value="Abhydrolase_3"/>
    <property type="match status" value="1"/>
</dbReference>
<dbReference type="RefSeq" id="WP_006983754.1">
    <property type="nucleotide sequence ID" value="NZ_ABVL01000042.1"/>
</dbReference>
<dbReference type="PANTHER" id="PTHR48081:SF8">
    <property type="entry name" value="ALPHA_BETA HYDROLASE FOLD-3 DOMAIN-CONTAINING PROTEIN-RELATED"/>
    <property type="match status" value="1"/>
</dbReference>
<proteinExistence type="predicted"/>
<dbReference type="InParanoid" id="B4DBZ6"/>
<keyword evidence="4" id="KW-1185">Reference proteome</keyword>
<dbReference type="GO" id="GO:0016787">
    <property type="term" value="F:hydrolase activity"/>
    <property type="evidence" value="ECO:0007669"/>
    <property type="project" value="UniProtKB-KW"/>
</dbReference>
<dbReference type="Gene3D" id="3.40.50.1820">
    <property type="entry name" value="alpha/beta hydrolase"/>
    <property type="match status" value="1"/>
</dbReference>
<reference evidence="3 4" key="1">
    <citation type="journal article" date="2011" name="J. Bacteriol.">
        <title>Genome sequence of Chthoniobacter flavus Ellin428, an aerobic heterotrophic soil bacterium.</title>
        <authorList>
            <person name="Kant R."/>
            <person name="van Passel M.W."/>
            <person name="Palva A."/>
            <person name="Lucas S."/>
            <person name="Lapidus A."/>
            <person name="Glavina Del Rio T."/>
            <person name="Dalin E."/>
            <person name="Tice H."/>
            <person name="Bruce D."/>
            <person name="Goodwin L."/>
            <person name="Pitluck S."/>
            <person name="Larimer F.W."/>
            <person name="Land M.L."/>
            <person name="Hauser L."/>
            <person name="Sangwan P."/>
            <person name="de Vos W.M."/>
            <person name="Janssen P.H."/>
            <person name="Smidt H."/>
        </authorList>
    </citation>
    <scope>NUCLEOTIDE SEQUENCE [LARGE SCALE GENOMIC DNA]</scope>
    <source>
        <strain evidence="3 4">Ellin428</strain>
    </source>
</reference>
<dbReference type="EMBL" id="ABVL01000042">
    <property type="protein sequence ID" value="EDY16043.1"/>
    <property type="molecule type" value="Genomic_DNA"/>
</dbReference>
<feature type="domain" description="Alpha/beta hydrolase fold-3" evidence="2">
    <location>
        <begin position="128"/>
        <end position="334"/>
    </location>
</feature>
<dbReference type="AlphaFoldDB" id="B4DBZ6"/>
<dbReference type="InterPro" id="IPR013094">
    <property type="entry name" value="AB_hydrolase_3"/>
</dbReference>
<dbReference type="PANTHER" id="PTHR48081">
    <property type="entry name" value="AB HYDROLASE SUPERFAMILY PROTEIN C4A8.06C"/>
    <property type="match status" value="1"/>
</dbReference>
<evidence type="ECO:0000259" key="2">
    <source>
        <dbReference type="Pfam" id="PF07859"/>
    </source>
</evidence>
<name>B4DBZ6_9BACT</name>
<dbReference type="FunCoup" id="B4DBZ6">
    <property type="interactions" value="357"/>
</dbReference>
<evidence type="ECO:0000313" key="4">
    <source>
        <dbReference type="Proteomes" id="UP000005824"/>
    </source>
</evidence>
<dbReference type="InterPro" id="IPR029058">
    <property type="entry name" value="AB_hydrolase_fold"/>
</dbReference>
<sequence length="364" mass="40192">MKPAAFFHQAERWGVCAILRLLCVAALLCQVSVARAQVEEGVMDPQMQAVLDEFATLQPKRIETLSPAEAREQPTITDAVNRLIHKERGNEVVPEKSTVSRELLEVGNGRTLEARLYRPSGHGPFPVILFLHDGGWVLSDSQACEPAARALCESVRAVVVSADYRRAPEFKFPAAHDDALAAYRWVVEHARAIEGDPSRLAIVGEGAGGNMAVAVCEMAAAWRLPQPQRLVLICPIVNCECHNQSCFQNVRTQPLSAPMKLWFLTLYLNSPADEVDPRISLLRAPLLEDLPPTTIVTAEFDPLRTEDEELARGLREANVLVSYRNYAGVTHGFFGMSPVVEQAYEANAFVSAQLQESFLRPDTP</sequence>
<dbReference type="Proteomes" id="UP000005824">
    <property type="component" value="Unassembled WGS sequence"/>
</dbReference>